<keyword evidence="6 11" id="KW-0798">TonB box</keyword>
<dbReference type="AlphaFoldDB" id="A0A6F8VAY0"/>
<evidence type="ECO:0000256" key="8">
    <source>
        <dbReference type="ARBA" id="ARBA00023170"/>
    </source>
</evidence>
<keyword evidence="15" id="KW-1185">Reference proteome</keyword>
<dbReference type="EMBL" id="AP022853">
    <property type="protein sequence ID" value="BCB25909.1"/>
    <property type="molecule type" value="Genomic_DNA"/>
</dbReference>
<organism evidence="14 15">
    <name type="scientific">Sulfurimicrobium lacus</name>
    <dbReference type="NCBI Taxonomy" id="2715678"/>
    <lineage>
        <taxon>Bacteria</taxon>
        <taxon>Pseudomonadati</taxon>
        <taxon>Pseudomonadota</taxon>
        <taxon>Betaproteobacteria</taxon>
        <taxon>Nitrosomonadales</taxon>
        <taxon>Sulfuricellaceae</taxon>
        <taxon>Sulfurimicrobium</taxon>
    </lineage>
</organism>
<protein>
    <recommendedName>
        <fullName evidence="16">TonB-dependent receptor</fullName>
    </recommendedName>
</protein>
<dbReference type="SUPFAM" id="SSF56935">
    <property type="entry name" value="Porins"/>
    <property type="match status" value="1"/>
</dbReference>
<evidence type="ECO:0008006" key="16">
    <source>
        <dbReference type="Google" id="ProtNLM"/>
    </source>
</evidence>
<evidence type="ECO:0000256" key="2">
    <source>
        <dbReference type="ARBA" id="ARBA00009810"/>
    </source>
</evidence>
<keyword evidence="7 10" id="KW-0472">Membrane</keyword>
<dbReference type="InterPro" id="IPR000531">
    <property type="entry name" value="Beta-barrel_TonB"/>
</dbReference>
<keyword evidence="3 10" id="KW-0813">Transport</keyword>
<evidence type="ECO:0000259" key="12">
    <source>
        <dbReference type="Pfam" id="PF00593"/>
    </source>
</evidence>
<reference evidence="15" key="1">
    <citation type="submission" date="2020-03" db="EMBL/GenBank/DDBJ databases">
        <title>Complete genome sequence of sulfur-oxidizing bacterium skT11.</title>
        <authorList>
            <person name="Kanda M."/>
            <person name="Kojima H."/>
            <person name="Fukui M."/>
        </authorList>
    </citation>
    <scope>NUCLEOTIDE SEQUENCE [LARGE SCALE GENOMIC DNA]</scope>
    <source>
        <strain evidence="15">skT11</strain>
    </source>
</reference>
<dbReference type="InterPro" id="IPR037066">
    <property type="entry name" value="Plug_dom_sf"/>
</dbReference>
<evidence type="ECO:0000256" key="9">
    <source>
        <dbReference type="ARBA" id="ARBA00023237"/>
    </source>
</evidence>
<evidence type="ECO:0000259" key="13">
    <source>
        <dbReference type="Pfam" id="PF07715"/>
    </source>
</evidence>
<comment type="subcellular location">
    <subcellularLocation>
        <location evidence="1 10">Cell outer membrane</location>
        <topology evidence="1 10">Multi-pass membrane protein</topology>
    </subcellularLocation>
</comment>
<evidence type="ECO:0000256" key="11">
    <source>
        <dbReference type="RuleBase" id="RU003357"/>
    </source>
</evidence>
<dbReference type="GO" id="GO:0044718">
    <property type="term" value="P:siderophore transmembrane transport"/>
    <property type="evidence" value="ECO:0007669"/>
    <property type="project" value="TreeGrafter"/>
</dbReference>
<evidence type="ECO:0000256" key="1">
    <source>
        <dbReference type="ARBA" id="ARBA00004571"/>
    </source>
</evidence>
<evidence type="ECO:0000256" key="3">
    <source>
        <dbReference type="ARBA" id="ARBA00022448"/>
    </source>
</evidence>
<evidence type="ECO:0000256" key="4">
    <source>
        <dbReference type="ARBA" id="ARBA00022452"/>
    </source>
</evidence>
<dbReference type="InterPro" id="IPR036942">
    <property type="entry name" value="Beta-barrel_TonB_sf"/>
</dbReference>
<evidence type="ECO:0000256" key="5">
    <source>
        <dbReference type="ARBA" id="ARBA00022692"/>
    </source>
</evidence>
<keyword evidence="5 10" id="KW-0812">Transmembrane</keyword>
<dbReference type="Pfam" id="PF07715">
    <property type="entry name" value="Plug"/>
    <property type="match status" value="1"/>
</dbReference>
<dbReference type="KEGG" id="slac:SKTS_07950"/>
<name>A0A6F8VAY0_9PROT</name>
<proteinExistence type="inferred from homology"/>
<dbReference type="Gene3D" id="2.40.170.20">
    <property type="entry name" value="TonB-dependent receptor, beta-barrel domain"/>
    <property type="match status" value="1"/>
</dbReference>
<keyword evidence="8" id="KW-0675">Receptor</keyword>
<dbReference type="Pfam" id="PF00593">
    <property type="entry name" value="TonB_dep_Rec_b-barrel"/>
    <property type="match status" value="1"/>
</dbReference>
<sequence>MCLLQFGAFTANAAQAFETPVIASNEQEFLTNLPIVLTPSRLPQPLNEAPAAVTIIDREMIRETGYRDIPRLLRLVPGMQVGQERGDSHWVTYHGLGNDFPSWMQVLVDGRSVYSPGNFDGVDWTSLPVTIDEIERIEVVRGTNSVAYGSNAFLGVINIITRHSADTPGAKASARAGTSGVRDLSLELGENSETGGLRLNAEDKRDDGFAGLHDGKHFTLASLRADRRIDDHDELMFRFAASNGSRELGYPDSTFNNNAERGSETLNATLHLQWRHTPTPGEEWLLNYYRNHDRTSEDWVASAALGPITANVPLNRNRSSVRDNLELQHRLTFSDTLRTVWGMEVRHDQVEAPFLYYGAANQSSDLARLFGQTEWWFKPKWSLNVSALVEKFDSDAPHVSPRLFANWKVTPQDTLRFGYARAWRQPTLFERYGDVRAVYQGALLVQPYMPNPDLQAPRIDSLELGYLSQIQTWNTRLDVRLFNERIENYIIRVSHPEFTAPLLSATLPTARYENLSAPVTLRGLEYQFDSRPLPGTHLLFSHTMIDRSCNDAFVTQLTAPYSASLSWMQDWESRWSSTLSLLRMGPMAGGTGFVPQSQYVSKAYTTLDARLAHKVKYGGTPLEIALVGTNLGGRHQEIADRSEQFLHGTNPVNQTSPMVWLTLTFNPR</sequence>
<dbReference type="Proteomes" id="UP000502260">
    <property type="component" value="Chromosome"/>
</dbReference>
<feature type="domain" description="TonB-dependent receptor plug" evidence="13">
    <location>
        <begin position="46"/>
        <end position="156"/>
    </location>
</feature>
<dbReference type="GO" id="GO:0009279">
    <property type="term" value="C:cell outer membrane"/>
    <property type="evidence" value="ECO:0007669"/>
    <property type="project" value="UniProtKB-SubCell"/>
</dbReference>
<evidence type="ECO:0000256" key="6">
    <source>
        <dbReference type="ARBA" id="ARBA00023077"/>
    </source>
</evidence>
<evidence type="ECO:0000313" key="15">
    <source>
        <dbReference type="Proteomes" id="UP000502260"/>
    </source>
</evidence>
<evidence type="ECO:0000313" key="14">
    <source>
        <dbReference type="EMBL" id="BCB25909.1"/>
    </source>
</evidence>
<evidence type="ECO:0000256" key="7">
    <source>
        <dbReference type="ARBA" id="ARBA00023136"/>
    </source>
</evidence>
<dbReference type="InterPro" id="IPR012910">
    <property type="entry name" value="Plug_dom"/>
</dbReference>
<dbReference type="PANTHER" id="PTHR30069:SF27">
    <property type="entry name" value="BLL4766 PROTEIN"/>
    <property type="match status" value="1"/>
</dbReference>
<dbReference type="GO" id="GO:0015344">
    <property type="term" value="F:siderophore uptake transmembrane transporter activity"/>
    <property type="evidence" value="ECO:0007669"/>
    <property type="project" value="TreeGrafter"/>
</dbReference>
<feature type="domain" description="TonB-dependent receptor-like beta-barrel" evidence="12">
    <location>
        <begin position="243"/>
        <end position="631"/>
    </location>
</feature>
<accession>A0A6F8VAY0</accession>
<dbReference type="PANTHER" id="PTHR30069">
    <property type="entry name" value="TONB-DEPENDENT OUTER MEMBRANE RECEPTOR"/>
    <property type="match status" value="1"/>
</dbReference>
<dbReference type="Gene3D" id="2.170.130.10">
    <property type="entry name" value="TonB-dependent receptor, plug domain"/>
    <property type="match status" value="1"/>
</dbReference>
<gene>
    <name evidence="14" type="ORF">SKTS_07950</name>
</gene>
<keyword evidence="4 10" id="KW-1134">Transmembrane beta strand</keyword>
<dbReference type="PROSITE" id="PS52016">
    <property type="entry name" value="TONB_DEPENDENT_REC_3"/>
    <property type="match status" value="1"/>
</dbReference>
<keyword evidence="9 10" id="KW-0998">Cell outer membrane</keyword>
<comment type="similarity">
    <text evidence="2 10 11">Belongs to the TonB-dependent receptor family.</text>
</comment>
<evidence type="ECO:0000256" key="10">
    <source>
        <dbReference type="PROSITE-ProRule" id="PRU01360"/>
    </source>
</evidence>
<dbReference type="InterPro" id="IPR039426">
    <property type="entry name" value="TonB-dep_rcpt-like"/>
</dbReference>